<organism evidence="2 3">
    <name type="scientific">candidate division MSBL1 archaeon SCGC-AAA259M10</name>
    <dbReference type="NCBI Taxonomy" id="1698270"/>
    <lineage>
        <taxon>Archaea</taxon>
        <taxon>Methanobacteriati</taxon>
        <taxon>Methanobacteriota</taxon>
        <taxon>candidate division MSBL1</taxon>
    </lineage>
</organism>
<dbReference type="EMBL" id="LHXU01000004">
    <property type="protein sequence ID" value="KXB00772.1"/>
    <property type="molecule type" value="Genomic_DNA"/>
</dbReference>
<evidence type="ECO:0000259" key="1">
    <source>
        <dbReference type="Pfam" id="PF02788"/>
    </source>
</evidence>
<dbReference type="Gene3D" id="3.30.70.150">
    <property type="entry name" value="RuBisCO large subunit, N-terminal domain"/>
    <property type="match status" value="1"/>
</dbReference>
<dbReference type="GO" id="GO:0015977">
    <property type="term" value="P:carbon fixation"/>
    <property type="evidence" value="ECO:0007669"/>
    <property type="project" value="InterPro"/>
</dbReference>
<feature type="non-terminal residue" evidence="2">
    <location>
        <position position="77"/>
    </location>
</feature>
<accession>A0A133V2U5</accession>
<gene>
    <name evidence="2" type="ORF">AKJ40_00685</name>
</gene>
<keyword evidence="3" id="KW-1185">Reference proteome</keyword>
<comment type="caution">
    <text evidence="2">The sequence shown here is derived from an EMBL/GenBank/DDBJ whole genome shotgun (WGS) entry which is preliminary data.</text>
</comment>
<dbReference type="InterPro" id="IPR017443">
    <property type="entry name" value="RuBisCO_lsu_fd_N"/>
</dbReference>
<dbReference type="Pfam" id="PF02788">
    <property type="entry name" value="RuBisCO_large_N"/>
    <property type="match status" value="1"/>
</dbReference>
<feature type="domain" description="Ribulose bisphosphate carboxylase large subunit ferrodoxin-like N-terminal" evidence="1">
    <location>
        <begin position="8"/>
        <end position="72"/>
    </location>
</feature>
<dbReference type="Proteomes" id="UP000070341">
    <property type="component" value="Unassembled WGS sequence"/>
</dbReference>
<sequence length="77" mass="8805">MVSIEYEDFLDLEYKPNETDLICEFYVEPAKDMSMEDAAGRVASESSNGTWSGLEVDERIREMSATTFSIEDNIIRI</sequence>
<evidence type="ECO:0000313" key="2">
    <source>
        <dbReference type="EMBL" id="KXB00772.1"/>
    </source>
</evidence>
<protein>
    <submittedName>
        <fullName evidence="2">Ribulose 1,5-bisphosphate carboxylase</fullName>
    </submittedName>
</protein>
<evidence type="ECO:0000313" key="3">
    <source>
        <dbReference type="Proteomes" id="UP000070341"/>
    </source>
</evidence>
<dbReference type="InterPro" id="IPR036422">
    <property type="entry name" value="RuBisCO_lsu_N_sf"/>
</dbReference>
<reference evidence="2 3" key="1">
    <citation type="journal article" date="2016" name="Sci. Rep.">
        <title>Metabolic traits of an uncultured archaeal lineage -MSBL1- from brine pools of the Red Sea.</title>
        <authorList>
            <person name="Mwirichia R."/>
            <person name="Alam I."/>
            <person name="Rashid M."/>
            <person name="Vinu M."/>
            <person name="Ba-Alawi W."/>
            <person name="Anthony Kamau A."/>
            <person name="Kamanda Ngugi D."/>
            <person name="Goker M."/>
            <person name="Klenk H.P."/>
            <person name="Bajic V."/>
            <person name="Stingl U."/>
        </authorList>
    </citation>
    <scope>NUCLEOTIDE SEQUENCE [LARGE SCALE GENOMIC DNA]</scope>
    <source>
        <strain evidence="2">SCGC-AAA259M10</strain>
    </source>
</reference>
<dbReference type="SUPFAM" id="SSF54966">
    <property type="entry name" value="RuBisCO, large subunit, small (N-terminal) domain"/>
    <property type="match status" value="1"/>
</dbReference>
<name>A0A133V2U5_9EURY</name>
<dbReference type="GO" id="GO:0016984">
    <property type="term" value="F:ribulose-bisphosphate carboxylase activity"/>
    <property type="evidence" value="ECO:0007669"/>
    <property type="project" value="InterPro"/>
</dbReference>
<dbReference type="AlphaFoldDB" id="A0A133V2U5"/>
<proteinExistence type="predicted"/>